<dbReference type="Gene3D" id="3.40.190.10">
    <property type="entry name" value="Periplasmic binding protein-like II"/>
    <property type="match status" value="2"/>
</dbReference>
<dbReference type="PANTHER" id="PTHR43649">
    <property type="entry name" value="ARABINOSE-BINDING PROTEIN-RELATED"/>
    <property type="match status" value="1"/>
</dbReference>
<reference evidence="3 4" key="1">
    <citation type="submission" date="2019-10" db="EMBL/GenBank/DDBJ databases">
        <title>Georgenia wutianyii sp. nov. and Georgenia yuyongxinii sp. nov. isolated from plateau pika (Ochotona curzoniae) in the Qinghai-Tibet plateau of China.</title>
        <authorList>
            <person name="Tian Z."/>
        </authorList>
    </citation>
    <scope>NUCLEOTIDE SEQUENCE [LARGE SCALE GENOMIC DNA]</scope>
    <source>
        <strain evidence="3 4">JCM 19765</strain>
    </source>
</reference>
<comment type="similarity">
    <text evidence="1">Belongs to the bacterial solute-binding protein 1 family.</text>
</comment>
<comment type="caution">
    <text evidence="3">The sequence shown here is derived from an EMBL/GenBank/DDBJ whole genome shotgun (WGS) entry which is preliminary data.</text>
</comment>
<protein>
    <submittedName>
        <fullName evidence="3">Extracellular solute-binding protein</fullName>
    </submittedName>
</protein>
<dbReference type="SUPFAM" id="SSF53850">
    <property type="entry name" value="Periplasmic binding protein-like II"/>
    <property type="match status" value="1"/>
</dbReference>
<accession>A0A6N7EGM5</accession>
<name>A0A6N7EGM5_9MICO</name>
<gene>
    <name evidence="3" type="ORF">GB881_09490</name>
</gene>
<sequence>MRATTSRARALGAGVAGLALILAACGGGDGDGDGGGGGGDAGTGGSEDISGETVSFIGSWSGDEQDSFLAMVAPWEEETGATVEYTGTRDLSQQLTTGIASGNLPDVAGLPGPGPMRDWYDQGALQPLDFVDFETYAGATPEGFADLGKAEDDTLIGVFTKAAVKGLIFYNTAVWTGDAPATWDDLTAQAGELATGDTTTWCIAVESGATSGWPGTDWIEDIVLRQAGPDAYDAWVAGELEWSSPEITAAFETFGEALENSYGGSDYIVNTAFGSGGNPMFDDPPGCLLHHQASFITDFFVNEAGVTPDQFDFFPFPDIDPEFSGGVTGGGDLIGMFNDTPAARSLVQYLLTPEAQQIWVERGGFISANSGVPLDVYPDETSRRSAEILQNAQTFRFDGSDTMPAAMTDAFNRAIVAFAQNPGDLDSILSDLDQTQSDAYSE</sequence>
<dbReference type="Proteomes" id="UP000437709">
    <property type="component" value="Unassembled WGS sequence"/>
</dbReference>
<evidence type="ECO:0000313" key="3">
    <source>
        <dbReference type="EMBL" id="MPV37279.1"/>
    </source>
</evidence>
<organism evidence="3 4">
    <name type="scientific">Georgenia subflava</name>
    <dbReference type="NCBI Taxonomy" id="1622177"/>
    <lineage>
        <taxon>Bacteria</taxon>
        <taxon>Bacillati</taxon>
        <taxon>Actinomycetota</taxon>
        <taxon>Actinomycetes</taxon>
        <taxon>Micrococcales</taxon>
        <taxon>Bogoriellaceae</taxon>
        <taxon>Georgenia</taxon>
    </lineage>
</organism>
<dbReference type="InterPro" id="IPR050490">
    <property type="entry name" value="Bact_solute-bd_prot1"/>
</dbReference>
<dbReference type="PANTHER" id="PTHR43649:SF29">
    <property type="entry name" value="OSMOPROTECTIVE COMPOUNDS-BINDING PROTEIN GGTB"/>
    <property type="match status" value="1"/>
</dbReference>
<keyword evidence="4" id="KW-1185">Reference proteome</keyword>
<dbReference type="InterPro" id="IPR006059">
    <property type="entry name" value="SBP"/>
</dbReference>
<dbReference type="OrthoDB" id="8663148at2"/>
<evidence type="ECO:0000256" key="1">
    <source>
        <dbReference type="ARBA" id="ARBA00008520"/>
    </source>
</evidence>
<proteinExistence type="inferred from homology"/>
<dbReference type="PROSITE" id="PS51257">
    <property type="entry name" value="PROKAR_LIPOPROTEIN"/>
    <property type="match status" value="1"/>
</dbReference>
<dbReference type="AlphaFoldDB" id="A0A6N7EGM5"/>
<keyword evidence="2" id="KW-0813">Transport</keyword>
<dbReference type="Pfam" id="PF01547">
    <property type="entry name" value="SBP_bac_1"/>
    <property type="match status" value="1"/>
</dbReference>
<evidence type="ECO:0000256" key="2">
    <source>
        <dbReference type="ARBA" id="ARBA00022448"/>
    </source>
</evidence>
<dbReference type="RefSeq" id="WP_152195423.1">
    <property type="nucleotide sequence ID" value="NZ_VUKD01000003.1"/>
</dbReference>
<evidence type="ECO:0000313" key="4">
    <source>
        <dbReference type="Proteomes" id="UP000437709"/>
    </source>
</evidence>
<dbReference type="EMBL" id="WHPC01000031">
    <property type="protein sequence ID" value="MPV37279.1"/>
    <property type="molecule type" value="Genomic_DNA"/>
</dbReference>